<protein>
    <recommendedName>
        <fullName evidence="4">Carbonic anhydrase</fullName>
        <ecNumber evidence="4">4.2.1.1</ecNumber>
    </recommendedName>
</protein>
<keyword evidence="8" id="KW-1185">Reference proteome</keyword>
<dbReference type="EMBL" id="NEVH01002981">
    <property type="protein sequence ID" value="PNF41171.1"/>
    <property type="molecule type" value="Genomic_DNA"/>
</dbReference>
<keyword evidence="4" id="KW-0456">Lyase</keyword>
<evidence type="ECO:0000256" key="2">
    <source>
        <dbReference type="ARBA" id="ARBA00022723"/>
    </source>
</evidence>
<sequence>MIAASSPDGTNKNVPHQKFSEKDKSKHFGYDKQSGPAVWAKMFHLCGGHSQSPVKLDTTITVTYHHPRIMWWNYSLKPQAMTISNNGHTVLLRAKWARKEDTPYHWSAPSSEEYVFEQLHFHWGQDDHSGSEHMLNNERFALEMHVVHYRRDLGSVENAGLYDSGIRVIGVFFRISEAEHHNVGLQQIVQLLQTIRMANSTVVLLEPFPLSRLVPEFSNLYLTYNGSLTTPPCAETVSWVIRKEPLTISRQQVEEFRNLMSEDGQTIKHNWRPVQPLNGRTVIQIR</sequence>
<organism evidence="7 8">
    <name type="scientific">Cryptotermes secundus</name>
    <dbReference type="NCBI Taxonomy" id="105785"/>
    <lineage>
        <taxon>Eukaryota</taxon>
        <taxon>Metazoa</taxon>
        <taxon>Ecdysozoa</taxon>
        <taxon>Arthropoda</taxon>
        <taxon>Hexapoda</taxon>
        <taxon>Insecta</taxon>
        <taxon>Pterygota</taxon>
        <taxon>Neoptera</taxon>
        <taxon>Polyneoptera</taxon>
        <taxon>Dictyoptera</taxon>
        <taxon>Blattodea</taxon>
        <taxon>Blattoidea</taxon>
        <taxon>Termitoidae</taxon>
        <taxon>Kalotermitidae</taxon>
        <taxon>Cryptotermitinae</taxon>
        <taxon>Cryptotermes</taxon>
    </lineage>
</organism>
<dbReference type="OrthoDB" id="429145at2759"/>
<evidence type="ECO:0000259" key="6">
    <source>
        <dbReference type="PROSITE" id="PS51144"/>
    </source>
</evidence>
<evidence type="ECO:0000313" key="8">
    <source>
        <dbReference type="Proteomes" id="UP000235965"/>
    </source>
</evidence>
<reference evidence="7 8" key="1">
    <citation type="submission" date="2017-12" db="EMBL/GenBank/DDBJ databases">
        <title>Hemimetabolous genomes reveal molecular basis of termite eusociality.</title>
        <authorList>
            <person name="Harrison M.C."/>
            <person name="Jongepier E."/>
            <person name="Robertson H.M."/>
            <person name="Arning N."/>
            <person name="Bitard-Feildel T."/>
            <person name="Chao H."/>
            <person name="Childers C.P."/>
            <person name="Dinh H."/>
            <person name="Doddapaneni H."/>
            <person name="Dugan S."/>
            <person name="Gowin J."/>
            <person name="Greiner C."/>
            <person name="Han Y."/>
            <person name="Hu H."/>
            <person name="Hughes D.S.T."/>
            <person name="Huylmans A.-K."/>
            <person name="Kemena C."/>
            <person name="Kremer L.P.M."/>
            <person name="Lee S.L."/>
            <person name="Lopez-Ezquerra A."/>
            <person name="Mallet L."/>
            <person name="Monroy-Kuhn J.M."/>
            <person name="Moser A."/>
            <person name="Murali S.C."/>
            <person name="Muzny D.M."/>
            <person name="Otani S."/>
            <person name="Piulachs M.-D."/>
            <person name="Poelchau M."/>
            <person name="Qu J."/>
            <person name="Schaub F."/>
            <person name="Wada-Katsumata A."/>
            <person name="Worley K.C."/>
            <person name="Xie Q."/>
            <person name="Ylla G."/>
            <person name="Poulsen M."/>
            <person name="Gibbs R.A."/>
            <person name="Schal C."/>
            <person name="Richards S."/>
            <person name="Belles X."/>
            <person name="Korb J."/>
            <person name="Bornberg-Bauer E."/>
        </authorList>
    </citation>
    <scope>NUCLEOTIDE SEQUENCE [LARGE SCALE GENOMIC DNA]</scope>
    <source>
        <tissue evidence="7">Whole body</tissue>
    </source>
</reference>
<keyword evidence="2 4" id="KW-0479">Metal-binding</keyword>
<comment type="catalytic activity">
    <reaction evidence="4">
        <text>hydrogencarbonate + H(+) = CO2 + H2O</text>
        <dbReference type="Rhea" id="RHEA:10748"/>
        <dbReference type="ChEBI" id="CHEBI:15377"/>
        <dbReference type="ChEBI" id="CHEBI:15378"/>
        <dbReference type="ChEBI" id="CHEBI:16526"/>
        <dbReference type="ChEBI" id="CHEBI:17544"/>
        <dbReference type="EC" id="4.2.1.1"/>
    </reaction>
</comment>
<evidence type="ECO:0000256" key="4">
    <source>
        <dbReference type="RuleBase" id="RU367011"/>
    </source>
</evidence>
<dbReference type="AlphaFoldDB" id="A0A2J7RK27"/>
<dbReference type="InterPro" id="IPR018338">
    <property type="entry name" value="Carbonic_anhydrase_a-class_CS"/>
</dbReference>
<dbReference type="Proteomes" id="UP000235965">
    <property type="component" value="Unassembled WGS sequence"/>
</dbReference>
<dbReference type="Pfam" id="PF00194">
    <property type="entry name" value="Carb_anhydrase"/>
    <property type="match status" value="1"/>
</dbReference>
<evidence type="ECO:0000256" key="1">
    <source>
        <dbReference type="ARBA" id="ARBA00010718"/>
    </source>
</evidence>
<dbReference type="GO" id="GO:0004089">
    <property type="term" value="F:carbonate dehydratase activity"/>
    <property type="evidence" value="ECO:0007669"/>
    <property type="project" value="UniProtKB-UniRule"/>
</dbReference>
<keyword evidence="3 4" id="KW-0862">Zinc</keyword>
<dbReference type="InterPro" id="IPR036398">
    <property type="entry name" value="CA_dom_sf"/>
</dbReference>
<gene>
    <name evidence="7" type="primary">CA2_2</name>
    <name evidence="7" type="ORF">B7P43_G01494</name>
</gene>
<evidence type="ECO:0000256" key="5">
    <source>
        <dbReference type="SAM" id="MobiDB-lite"/>
    </source>
</evidence>
<evidence type="ECO:0000313" key="7">
    <source>
        <dbReference type="EMBL" id="PNF41171.1"/>
    </source>
</evidence>
<dbReference type="GO" id="GO:0008270">
    <property type="term" value="F:zinc ion binding"/>
    <property type="evidence" value="ECO:0007669"/>
    <property type="project" value="UniProtKB-UniRule"/>
</dbReference>
<feature type="region of interest" description="Disordered" evidence="5">
    <location>
        <begin position="1"/>
        <end position="30"/>
    </location>
</feature>
<dbReference type="Gene3D" id="3.10.200.10">
    <property type="entry name" value="Alpha carbonic anhydrase"/>
    <property type="match status" value="1"/>
</dbReference>
<comment type="cofactor">
    <cofactor evidence="4">
        <name>Zn(2+)</name>
        <dbReference type="ChEBI" id="CHEBI:29105"/>
    </cofactor>
</comment>
<evidence type="ECO:0000256" key="3">
    <source>
        <dbReference type="ARBA" id="ARBA00022833"/>
    </source>
</evidence>
<dbReference type="SMART" id="SM01057">
    <property type="entry name" value="Carb_anhydrase"/>
    <property type="match status" value="1"/>
</dbReference>
<feature type="domain" description="Alpha-carbonic anhydrase" evidence="6">
    <location>
        <begin position="26"/>
        <end position="286"/>
    </location>
</feature>
<dbReference type="PANTHER" id="PTHR18952">
    <property type="entry name" value="CARBONIC ANHYDRASE"/>
    <property type="match status" value="1"/>
</dbReference>
<dbReference type="GO" id="GO:0005737">
    <property type="term" value="C:cytoplasm"/>
    <property type="evidence" value="ECO:0007669"/>
    <property type="project" value="TreeGrafter"/>
</dbReference>
<dbReference type="InterPro" id="IPR001148">
    <property type="entry name" value="CA_dom"/>
</dbReference>
<dbReference type="PROSITE" id="PS00162">
    <property type="entry name" value="ALPHA_CA_1"/>
    <property type="match status" value="1"/>
</dbReference>
<dbReference type="PANTHER" id="PTHR18952:SF124">
    <property type="entry name" value="CARBONIC ANHYDRASE 7"/>
    <property type="match status" value="1"/>
</dbReference>
<dbReference type="CDD" id="cd00326">
    <property type="entry name" value="alpha_CA"/>
    <property type="match status" value="1"/>
</dbReference>
<feature type="compositionally biased region" description="Basic and acidic residues" evidence="5">
    <location>
        <begin position="18"/>
        <end position="30"/>
    </location>
</feature>
<proteinExistence type="inferred from homology"/>
<accession>A0A2J7RK27</accession>
<dbReference type="InterPro" id="IPR023561">
    <property type="entry name" value="Carbonic_anhydrase_a-class"/>
</dbReference>
<dbReference type="PROSITE" id="PS51144">
    <property type="entry name" value="ALPHA_CA_2"/>
    <property type="match status" value="1"/>
</dbReference>
<dbReference type="SUPFAM" id="SSF51069">
    <property type="entry name" value="Carbonic anhydrase"/>
    <property type="match status" value="1"/>
</dbReference>
<comment type="caution">
    <text evidence="7">The sequence shown here is derived from an EMBL/GenBank/DDBJ whole genome shotgun (WGS) entry which is preliminary data.</text>
</comment>
<comment type="function">
    <text evidence="4">Reversible hydration of carbon dioxide.</text>
</comment>
<comment type="similarity">
    <text evidence="1 4">Belongs to the alpha-carbonic anhydrase family.</text>
</comment>
<dbReference type="EC" id="4.2.1.1" evidence="4"/>
<name>A0A2J7RK27_9NEOP</name>